<dbReference type="AlphaFoldDB" id="A0A8J2HL97"/>
<feature type="transmembrane region" description="Helical" evidence="2">
    <location>
        <begin position="580"/>
        <end position="600"/>
    </location>
</feature>
<feature type="transmembrane region" description="Helical" evidence="2">
    <location>
        <begin position="925"/>
        <end position="945"/>
    </location>
</feature>
<dbReference type="InterPro" id="IPR051697">
    <property type="entry name" value="Patched_domain-protein"/>
</dbReference>
<keyword evidence="2" id="KW-0472">Membrane</keyword>
<keyword evidence="5" id="KW-1185">Reference proteome</keyword>
<dbReference type="PROSITE" id="PS50156">
    <property type="entry name" value="SSD"/>
    <property type="match status" value="1"/>
</dbReference>
<feature type="transmembrane region" description="Helical" evidence="2">
    <location>
        <begin position="887"/>
        <end position="913"/>
    </location>
</feature>
<comment type="similarity">
    <text evidence="1">Belongs to the patched family.</text>
</comment>
<protein>
    <submittedName>
        <fullName evidence="4">Similar to NPC1: NPC intracellular cholesterol transporter 1 (Homo sapiens)</fullName>
    </submittedName>
</protein>
<evidence type="ECO:0000259" key="3">
    <source>
        <dbReference type="PROSITE" id="PS50156"/>
    </source>
</evidence>
<feature type="transmembrane region" description="Helical" evidence="2">
    <location>
        <begin position="370"/>
        <end position="390"/>
    </location>
</feature>
<dbReference type="EMBL" id="CAJNRD030001122">
    <property type="protein sequence ID" value="CAG5100893.1"/>
    <property type="molecule type" value="Genomic_DNA"/>
</dbReference>
<dbReference type="PANTHER" id="PTHR10796:SF130">
    <property type="entry name" value="PATCHED DOMAIN-CONTAINING PROTEIN 3-LIKE PROTEIN"/>
    <property type="match status" value="1"/>
</dbReference>
<feature type="domain" description="SSD" evidence="3">
    <location>
        <begin position="366"/>
        <end position="528"/>
    </location>
</feature>
<accession>A0A8J2HL97</accession>
<evidence type="ECO:0000256" key="1">
    <source>
        <dbReference type="ARBA" id="ARBA00005585"/>
    </source>
</evidence>
<reference evidence="4" key="1">
    <citation type="submission" date="2021-04" db="EMBL/GenBank/DDBJ databases">
        <authorList>
            <person name="Chebbi M.A.C M."/>
        </authorList>
    </citation>
    <scope>NUCLEOTIDE SEQUENCE</scope>
</reference>
<proteinExistence type="inferred from homology"/>
<dbReference type="GO" id="GO:0016020">
    <property type="term" value="C:membrane"/>
    <property type="evidence" value="ECO:0007669"/>
    <property type="project" value="TreeGrafter"/>
</dbReference>
<feature type="transmembrane region" description="Helical" evidence="2">
    <location>
        <begin position="470"/>
        <end position="491"/>
    </location>
</feature>
<name>A0A8J2HL97_COTCN</name>
<feature type="transmembrane region" description="Helical" evidence="2">
    <location>
        <begin position="816"/>
        <end position="836"/>
    </location>
</feature>
<dbReference type="Gene3D" id="1.20.1640.10">
    <property type="entry name" value="Multidrug efflux transporter AcrB transmembrane domain"/>
    <property type="match status" value="2"/>
</dbReference>
<dbReference type="Pfam" id="PF12349">
    <property type="entry name" value="Sterol-sensing"/>
    <property type="match status" value="1"/>
</dbReference>
<comment type="caution">
    <text evidence="4">The sequence shown here is derived from an EMBL/GenBank/DDBJ whole genome shotgun (WGS) entry which is preliminary data.</text>
</comment>
<feature type="transmembrane region" description="Helical" evidence="2">
    <location>
        <begin position="71"/>
        <end position="89"/>
    </location>
</feature>
<feature type="transmembrane region" description="Helical" evidence="2">
    <location>
        <begin position="503"/>
        <end position="528"/>
    </location>
</feature>
<evidence type="ECO:0000313" key="4">
    <source>
        <dbReference type="EMBL" id="CAG5100893.1"/>
    </source>
</evidence>
<gene>
    <name evidence="4" type="ORF">HICCMSTLAB_LOCUS9966</name>
</gene>
<dbReference type="InterPro" id="IPR000731">
    <property type="entry name" value="SSD"/>
</dbReference>
<dbReference type="OrthoDB" id="6510177at2759"/>
<sequence length="996" mass="112681">MPISRKQKLIQTLAEHYKSYIYKAMDVTQESVVKRKSIRRSLRRIPQYIAATVEHFFYSLGVNIARQPITWIIGSSIVVLLCLGGLYRFRQEKNPLKLWIPPDSDFVKDTEWLMESFDKGQRVETVIMTADDVLQPHVLVEMNEIIKRIFAMATDSQPKLYWTDVCFKIPIISGYTNRRKRDIRNDDFFEEEPAAHSDKINFDPSVHAPTKIYCDILNNLPTGCLIFSILDLWEYNSHLILNQTKADIITKINSIKISPTLGHPMNFTELLGGVVIDDAGKIVSAKALKTHWMLHVDFKKINMNDAGNDVGTSDWATVDVLNWEKSFLNQLHSSSEHLKNENSSIKIWYEAGRSFGDISASTMFQDIKKIIIGIILMTLYVQIILSRFNWLKWRFYLTSAGLLCVGGAFIVAVGLCSLFGVPYGPVHSSLPFMLMGLGVDDIFVMMASWEEVLSHQSNQGKPIEERIGRMLSQAGAAISITSLTDVVAFIIGASTILPSLESFCIYAAVGVLITFLLQVTFFVAAFTLDVKRIESKRNGLIPCIVHKNHRPLQVDPTKTLSWRIFNWLYSKIVLTLSGKIVVLIITAAVTVVGAIGAYHLKQWFDPNWFLPKGSYLSNYISINDQQFPNRGNPADIYISDIDYLNEFPKLIAVTERLNNMTTIINSVESWPHDFVDFIKLYYNQDLINNKTVKIHDFNFYLSKFLFSRSGGRYQKNFRFNDTLTCGKNAPKITLSSISFTFQKFTGPDEWIPAMDNVKLAVKEMNFSKYATVWSKIFATWVTDKVIAHEVTRNIMLALICVMGTTALLIAEPQTCIWILLCVSLTLVDICGFMYYWGLSVDIVSCIGLELAVGLSVDYAAHVAHAFLNSKSLNDAEGDENNRTERALIAVRHIGAAVLYGAGSTLLAQSLLAFSEAYVFRTFFKIFFLVIFFGVWHGLLLLPVILSSIGPRSLQVDKTKITKNINRENKEKTDVLDSDIDPQDLNEQISLNTMESD</sequence>
<evidence type="ECO:0000256" key="2">
    <source>
        <dbReference type="SAM" id="Phobius"/>
    </source>
</evidence>
<keyword evidence="2" id="KW-1133">Transmembrane helix</keyword>
<dbReference type="InterPro" id="IPR053958">
    <property type="entry name" value="HMGCR/SNAP/NPC1-like_SSD"/>
</dbReference>
<feature type="transmembrane region" description="Helical" evidence="2">
    <location>
        <begin position="396"/>
        <end position="420"/>
    </location>
</feature>
<feature type="transmembrane region" description="Helical" evidence="2">
    <location>
        <begin position="794"/>
        <end position="810"/>
    </location>
</feature>
<dbReference type="SUPFAM" id="SSF82866">
    <property type="entry name" value="Multidrug efflux transporter AcrB transmembrane domain"/>
    <property type="match status" value="2"/>
</dbReference>
<dbReference type="Proteomes" id="UP000786811">
    <property type="component" value="Unassembled WGS sequence"/>
</dbReference>
<keyword evidence="2" id="KW-0812">Transmembrane</keyword>
<evidence type="ECO:0000313" key="5">
    <source>
        <dbReference type="Proteomes" id="UP000786811"/>
    </source>
</evidence>
<organism evidence="4 5">
    <name type="scientific">Cotesia congregata</name>
    <name type="common">Parasitoid wasp</name>
    <name type="synonym">Apanteles congregatus</name>
    <dbReference type="NCBI Taxonomy" id="51543"/>
    <lineage>
        <taxon>Eukaryota</taxon>
        <taxon>Metazoa</taxon>
        <taxon>Ecdysozoa</taxon>
        <taxon>Arthropoda</taxon>
        <taxon>Hexapoda</taxon>
        <taxon>Insecta</taxon>
        <taxon>Pterygota</taxon>
        <taxon>Neoptera</taxon>
        <taxon>Endopterygota</taxon>
        <taxon>Hymenoptera</taxon>
        <taxon>Apocrita</taxon>
        <taxon>Ichneumonoidea</taxon>
        <taxon>Braconidae</taxon>
        <taxon>Microgastrinae</taxon>
        <taxon>Cotesia</taxon>
    </lineage>
</organism>
<dbReference type="PANTHER" id="PTHR10796">
    <property type="entry name" value="PATCHED-RELATED"/>
    <property type="match status" value="1"/>
</dbReference>